<organism evidence="3 4">
    <name type="scientific">Rubrobacter taiwanensis</name>
    <dbReference type="NCBI Taxonomy" id="185139"/>
    <lineage>
        <taxon>Bacteria</taxon>
        <taxon>Bacillati</taxon>
        <taxon>Actinomycetota</taxon>
        <taxon>Rubrobacteria</taxon>
        <taxon>Rubrobacterales</taxon>
        <taxon>Rubrobacteraceae</taxon>
        <taxon>Rubrobacter</taxon>
    </lineage>
</organism>
<keyword evidence="4" id="KW-1185">Reference proteome</keyword>
<gene>
    <name evidence="3" type="ORF">E0L93_08605</name>
</gene>
<evidence type="ECO:0000313" key="3">
    <source>
        <dbReference type="EMBL" id="TCJ16774.1"/>
    </source>
</evidence>
<evidence type="ECO:0000256" key="1">
    <source>
        <dbReference type="SAM" id="MobiDB-lite"/>
    </source>
</evidence>
<evidence type="ECO:0000313" key="4">
    <source>
        <dbReference type="Proteomes" id="UP000295244"/>
    </source>
</evidence>
<comment type="caution">
    <text evidence="3">The sequence shown here is derived from an EMBL/GenBank/DDBJ whole genome shotgun (WGS) entry which is preliminary data.</text>
</comment>
<feature type="transmembrane region" description="Helical" evidence="2">
    <location>
        <begin position="148"/>
        <end position="166"/>
    </location>
</feature>
<reference evidence="3 4" key="1">
    <citation type="submission" date="2019-03" db="EMBL/GenBank/DDBJ databases">
        <title>Whole genome sequence of a novel Rubrobacter taiwanensis strain, isolated from Yellowstone National Park.</title>
        <authorList>
            <person name="Freed S."/>
            <person name="Ramaley R.F."/>
            <person name="Kyndt J.A."/>
        </authorList>
    </citation>
    <scope>NUCLEOTIDE SEQUENCE [LARGE SCALE GENOMIC DNA]</scope>
    <source>
        <strain evidence="3 4">Yellowstone</strain>
    </source>
</reference>
<dbReference type="Pfam" id="PF05437">
    <property type="entry name" value="AzlD"/>
    <property type="match status" value="1"/>
</dbReference>
<dbReference type="Proteomes" id="UP000295244">
    <property type="component" value="Unassembled WGS sequence"/>
</dbReference>
<dbReference type="EMBL" id="SKBU01000015">
    <property type="protein sequence ID" value="TCJ16774.1"/>
    <property type="molecule type" value="Genomic_DNA"/>
</dbReference>
<feature type="transmembrane region" description="Helical" evidence="2">
    <location>
        <begin position="108"/>
        <end position="127"/>
    </location>
</feature>
<feature type="compositionally biased region" description="Gly residues" evidence="1">
    <location>
        <begin position="1"/>
        <end position="11"/>
    </location>
</feature>
<protein>
    <submittedName>
        <fullName evidence="3">AzlD domain-containing protein</fullName>
    </submittedName>
</protein>
<keyword evidence="2" id="KW-1133">Transmembrane helix</keyword>
<name>A0A4R1BHS9_9ACTN</name>
<feature type="region of interest" description="Disordered" evidence="1">
    <location>
        <begin position="1"/>
        <end position="100"/>
    </location>
</feature>
<accession>A0A4R1BHS9</accession>
<feature type="transmembrane region" description="Helical" evidence="2">
    <location>
        <begin position="195"/>
        <end position="215"/>
    </location>
</feature>
<sequence length="216" mass="22370">MAPVPGGGGVRLLGARDLGRSRRGRYGGAVDAFAGTGAGLRPAGHLRRPAGPGAPPARPGAGRGRRRRGNGSGPAPRRARRLERAGRRRPGPGGGFDPGEEPPVNAELWLLFLVVGAGTYLARLLPLSAALRRRDPEGSDTPSGLDRTLGLVGPAVIAALLVISVVPDPETPNLWRELLRGLVALVPTCLAAVRWQNLGITVLVGVAAYGLAAIWI</sequence>
<feature type="compositionally biased region" description="Basic residues" evidence="1">
    <location>
        <begin position="77"/>
        <end position="90"/>
    </location>
</feature>
<proteinExistence type="predicted"/>
<dbReference type="InterPro" id="IPR008407">
    <property type="entry name" value="Brnchd-chn_aa_trnsp_AzlD"/>
</dbReference>
<keyword evidence="2" id="KW-0812">Transmembrane</keyword>
<dbReference type="AlphaFoldDB" id="A0A4R1BHS9"/>
<keyword evidence="2" id="KW-0472">Membrane</keyword>
<evidence type="ECO:0000256" key="2">
    <source>
        <dbReference type="SAM" id="Phobius"/>
    </source>
</evidence>